<evidence type="ECO:0000313" key="2">
    <source>
        <dbReference type="Proteomes" id="UP001595906"/>
    </source>
</evidence>
<dbReference type="Pfam" id="PF07610">
    <property type="entry name" value="DUF1573"/>
    <property type="match status" value="1"/>
</dbReference>
<gene>
    <name evidence="1" type="ORF">ACFOW1_00515</name>
</gene>
<keyword evidence="2" id="KW-1185">Reference proteome</keyword>
<comment type="caution">
    <text evidence="1">The sequence shown here is derived from an EMBL/GenBank/DDBJ whole genome shotgun (WGS) entry which is preliminary data.</text>
</comment>
<name>A0ABV8PQT4_9BACT</name>
<sequence>MKQLLVVLAVIVTATMSCKDELKENKKAEMAVLNDTANFTTVKWLDTAVNFGTAKLGEKIQIKFRCQNTGTKPLIIVNARPGCGCTVADYTKQPIAPGAEGLVTAEFDTQKAHGTSVTKYIIATTNTLNSDMNLMFKGEIIGGESNDKIAIPHEIPKKS</sequence>
<dbReference type="InterPro" id="IPR011467">
    <property type="entry name" value="DUF1573"/>
</dbReference>
<dbReference type="PANTHER" id="PTHR37833">
    <property type="entry name" value="LIPOPROTEIN-RELATED"/>
    <property type="match status" value="1"/>
</dbReference>
<evidence type="ECO:0000313" key="1">
    <source>
        <dbReference type="EMBL" id="MFC4230352.1"/>
    </source>
</evidence>
<proteinExistence type="predicted"/>
<dbReference type="InterPro" id="IPR013783">
    <property type="entry name" value="Ig-like_fold"/>
</dbReference>
<organism evidence="1 2">
    <name type="scientific">Parasediminibacterium paludis</name>
    <dbReference type="NCBI Taxonomy" id="908966"/>
    <lineage>
        <taxon>Bacteria</taxon>
        <taxon>Pseudomonadati</taxon>
        <taxon>Bacteroidota</taxon>
        <taxon>Chitinophagia</taxon>
        <taxon>Chitinophagales</taxon>
        <taxon>Chitinophagaceae</taxon>
        <taxon>Parasediminibacterium</taxon>
    </lineage>
</organism>
<dbReference type="PROSITE" id="PS51257">
    <property type="entry name" value="PROKAR_LIPOPROTEIN"/>
    <property type="match status" value="1"/>
</dbReference>
<dbReference type="EMBL" id="JBHSDC010000001">
    <property type="protein sequence ID" value="MFC4230352.1"/>
    <property type="molecule type" value="Genomic_DNA"/>
</dbReference>
<reference evidence="2" key="1">
    <citation type="journal article" date="2019" name="Int. J. Syst. Evol. Microbiol.">
        <title>The Global Catalogue of Microorganisms (GCM) 10K type strain sequencing project: providing services to taxonomists for standard genome sequencing and annotation.</title>
        <authorList>
            <consortium name="The Broad Institute Genomics Platform"/>
            <consortium name="The Broad Institute Genome Sequencing Center for Infectious Disease"/>
            <person name="Wu L."/>
            <person name="Ma J."/>
        </authorList>
    </citation>
    <scope>NUCLEOTIDE SEQUENCE [LARGE SCALE GENOMIC DNA]</scope>
    <source>
        <strain evidence="2">CECT 8010</strain>
    </source>
</reference>
<dbReference type="Gene3D" id="2.60.40.10">
    <property type="entry name" value="Immunoglobulins"/>
    <property type="match status" value="1"/>
</dbReference>
<accession>A0ABV8PQT4</accession>
<dbReference type="PANTHER" id="PTHR37833:SF1">
    <property type="entry name" value="SIGNAL PEPTIDE PROTEIN"/>
    <property type="match status" value="1"/>
</dbReference>
<dbReference type="RefSeq" id="WP_379011451.1">
    <property type="nucleotide sequence ID" value="NZ_JBHSDC010000001.1"/>
</dbReference>
<protein>
    <submittedName>
        <fullName evidence="1">DUF1573 domain-containing protein</fullName>
    </submittedName>
</protein>
<dbReference type="Proteomes" id="UP001595906">
    <property type="component" value="Unassembled WGS sequence"/>
</dbReference>